<sequence length="508" mass="57785">MRRSQKRRGQDLKNDQVVKCCGRISEWVVRKDQVQTQLRKHITGKTKKHREFMYGRASQDWASPYGEAKGAYDVLSKERVVLPSEAKASSKYGASPDQQIETLIKMASAFEVGEKFLDGIAHLIKQEESFPEELKLELEPYLSKRRRATVSFHTLRKLQRFLEEREIVLMSGERSNRVIAADFNARHPTRPPISHATVSKLLAKFRETGSVLDLPKCGRMKTVTNEETSVAVLASFSKSPQRNTRRMSLESGISRTSLRQILATHKWHPYKLQLLQHLNEDDPDWRTEFAEWAKQKLEQDPQFMQKILFSDEENFYVNGEVNKQNHRYWSDTNPHWIDPSKTVGTKKLMNPELVARLEKIKAKLANEEYKRITKNVNCQELNQYGTLSDLGKQETDLEQTGESTDLQGTWATASSPVESESASDAGHDNSSIPEDSLKLETGLAFRVLSILREPGASAVTGLVTSPAEREGRDDLSELMVMISAMAMTMVTTATAQDIKELKKDIKMI</sequence>
<organism evidence="2 3">
    <name type="scientific">Polypterus senegalus</name>
    <name type="common">Senegal bichir</name>
    <dbReference type="NCBI Taxonomy" id="55291"/>
    <lineage>
        <taxon>Eukaryota</taxon>
        <taxon>Metazoa</taxon>
        <taxon>Chordata</taxon>
        <taxon>Craniata</taxon>
        <taxon>Vertebrata</taxon>
        <taxon>Euteleostomi</taxon>
        <taxon>Actinopterygii</taxon>
        <taxon>Polypteriformes</taxon>
        <taxon>Polypteridae</taxon>
        <taxon>Polypterus</taxon>
    </lineage>
</organism>
<evidence type="ECO:0000313" key="2">
    <source>
        <dbReference type="EMBL" id="KAG2459170.1"/>
    </source>
</evidence>
<proteinExistence type="predicted"/>
<dbReference type="AlphaFoldDB" id="A0A8X7WZW6"/>
<dbReference type="PANTHER" id="PTHR47326:SF1">
    <property type="entry name" value="HTH PSQ-TYPE DOMAIN-CONTAINING PROTEIN"/>
    <property type="match status" value="1"/>
</dbReference>
<evidence type="ECO:0000256" key="1">
    <source>
        <dbReference type="SAM" id="MobiDB-lite"/>
    </source>
</evidence>
<dbReference type="PANTHER" id="PTHR47326">
    <property type="entry name" value="TRANSPOSABLE ELEMENT TC3 TRANSPOSASE-LIKE PROTEIN"/>
    <property type="match status" value="1"/>
</dbReference>
<dbReference type="GO" id="GO:0003676">
    <property type="term" value="F:nucleic acid binding"/>
    <property type="evidence" value="ECO:0007669"/>
    <property type="project" value="InterPro"/>
</dbReference>
<dbReference type="Proteomes" id="UP000886611">
    <property type="component" value="Unassembled WGS sequence"/>
</dbReference>
<dbReference type="EMBL" id="JAATIS010005477">
    <property type="protein sequence ID" value="KAG2459170.1"/>
    <property type="molecule type" value="Genomic_DNA"/>
</dbReference>
<feature type="non-terminal residue" evidence="2">
    <location>
        <position position="508"/>
    </location>
</feature>
<protein>
    <submittedName>
        <fullName evidence="2">TM199 protein</fullName>
    </submittedName>
</protein>
<gene>
    <name evidence="2" type="primary">Tmem199</name>
    <name evidence="2" type="ORF">GTO96_0019661</name>
</gene>
<feature type="region of interest" description="Disordered" evidence="1">
    <location>
        <begin position="394"/>
        <end position="434"/>
    </location>
</feature>
<feature type="non-terminal residue" evidence="2">
    <location>
        <position position="1"/>
    </location>
</feature>
<accession>A0A8X7WZW6</accession>
<dbReference type="InterPro" id="IPR036397">
    <property type="entry name" value="RNaseH_sf"/>
</dbReference>
<keyword evidence="3" id="KW-1185">Reference proteome</keyword>
<reference evidence="2 3" key="1">
    <citation type="journal article" date="2021" name="Cell">
        <title>Tracing the genetic footprints of vertebrate landing in non-teleost ray-finned fishes.</title>
        <authorList>
            <person name="Bi X."/>
            <person name="Wang K."/>
            <person name="Yang L."/>
            <person name="Pan H."/>
            <person name="Jiang H."/>
            <person name="Wei Q."/>
            <person name="Fang M."/>
            <person name="Yu H."/>
            <person name="Zhu C."/>
            <person name="Cai Y."/>
            <person name="He Y."/>
            <person name="Gan X."/>
            <person name="Zeng H."/>
            <person name="Yu D."/>
            <person name="Zhu Y."/>
            <person name="Jiang H."/>
            <person name="Qiu Q."/>
            <person name="Yang H."/>
            <person name="Zhang Y.E."/>
            <person name="Wang W."/>
            <person name="Zhu M."/>
            <person name="He S."/>
            <person name="Zhang G."/>
        </authorList>
    </citation>
    <scope>NUCLEOTIDE SEQUENCE [LARGE SCALE GENOMIC DNA]</scope>
    <source>
        <strain evidence="2">Bchr_013</strain>
    </source>
</reference>
<evidence type="ECO:0000313" key="3">
    <source>
        <dbReference type="Proteomes" id="UP000886611"/>
    </source>
</evidence>
<feature type="compositionally biased region" description="Polar residues" evidence="1">
    <location>
        <begin position="398"/>
        <end position="433"/>
    </location>
</feature>
<comment type="caution">
    <text evidence="2">The sequence shown here is derived from an EMBL/GenBank/DDBJ whole genome shotgun (WGS) entry which is preliminary data.</text>
</comment>
<name>A0A8X7WZW6_POLSE</name>
<dbReference type="Gene3D" id="3.30.420.10">
    <property type="entry name" value="Ribonuclease H-like superfamily/Ribonuclease H"/>
    <property type="match status" value="1"/>
</dbReference>